<evidence type="ECO:0000313" key="2">
    <source>
        <dbReference type="Proteomes" id="UP000076482"/>
    </source>
</evidence>
<name>A0A164QJX9_BACCE</name>
<reference evidence="1 2" key="1">
    <citation type="submission" date="2015-09" db="EMBL/GenBank/DDBJ databases">
        <title>Bacillus cereus food isolates.</title>
        <authorList>
            <person name="Boekhorst J."/>
        </authorList>
    </citation>
    <scope>NUCLEOTIDE SEQUENCE [LARGE SCALE GENOMIC DNA]</scope>
    <source>
        <strain evidence="1 2">B4088</strain>
    </source>
</reference>
<comment type="caution">
    <text evidence="1">The sequence shown here is derived from an EMBL/GenBank/DDBJ whole genome shotgun (WGS) entry which is preliminary data.</text>
</comment>
<organism evidence="1 2">
    <name type="scientific">Bacillus cereus</name>
    <dbReference type="NCBI Taxonomy" id="1396"/>
    <lineage>
        <taxon>Bacteria</taxon>
        <taxon>Bacillati</taxon>
        <taxon>Bacillota</taxon>
        <taxon>Bacilli</taxon>
        <taxon>Bacillales</taxon>
        <taxon>Bacillaceae</taxon>
        <taxon>Bacillus</taxon>
        <taxon>Bacillus cereus group</taxon>
    </lineage>
</organism>
<proteinExistence type="predicted"/>
<dbReference type="EMBL" id="LJKE01000016">
    <property type="protein sequence ID" value="KZD71632.1"/>
    <property type="molecule type" value="Genomic_DNA"/>
</dbReference>
<gene>
    <name evidence="1" type="ORF">B4088_0645</name>
</gene>
<dbReference type="Proteomes" id="UP000076482">
    <property type="component" value="Unassembled WGS sequence"/>
</dbReference>
<accession>A0A164QJX9</accession>
<protein>
    <submittedName>
        <fullName evidence="1">Uncharacterized protein</fullName>
    </submittedName>
</protein>
<dbReference type="AlphaFoldDB" id="A0A164QJX9"/>
<sequence length="167" mass="18459">MALVAVLCFTISLQEKTKAAVIDEVTKDVIENVSEEQFNNGFNAVKAGLSLENGIYKFNKENLNNSNLTQEHVKELEIFFTTQSQEVMKDIFEGVNSEDAKVNKNALYMSATPEVQQAVIPVLVAAAAAVAAQIIADVYKLAAISFCRKWQKYSKVKTACKDLGYLK</sequence>
<evidence type="ECO:0000313" key="1">
    <source>
        <dbReference type="EMBL" id="KZD71632.1"/>
    </source>
</evidence>
<dbReference type="RefSeq" id="WP_063259865.1">
    <property type="nucleotide sequence ID" value="NZ_LJKE01000016.1"/>
</dbReference>
<dbReference type="PATRIC" id="fig|1396.535.peg.4013"/>